<organism evidence="3 4">
    <name type="scientific">Streptomyces rameus</name>
    <dbReference type="NCBI Taxonomy" id="68261"/>
    <lineage>
        <taxon>Bacteria</taxon>
        <taxon>Bacillati</taxon>
        <taxon>Actinomycetota</taxon>
        <taxon>Actinomycetes</taxon>
        <taxon>Kitasatosporales</taxon>
        <taxon>Streptomycetaceae</taxon>
        <taxon>Streptomyces</taxon>
    </lineage>
</organism>
<evidence type="ECO:0000313" key="4">
    <source>
        <dbReference type="Proteomes" id="UP001500893"/>
    </source>
</evidence>
<dbReference type="Proteomes" id="UP001500893">
    <property type="component" value="Unassembled WGS sequence"/>
</dbReference>
<evidence type="ECO:0000313" key="3">
    <source>
        <dbReference type="EMBL" id="GAA3119277.1"/>
    </source>
</evidence>
<evidence type="ECO:0000259" key="2">
    <source>
        <dbReference type="Pfam" id="PF04149"/>
    </source>
</evidence>
<dbReference type="EMBL" id="BAAAVM010000002">
    <property type="protein sequence ID" value="GAA3119277.1"/>
    <property type="molecule type" value="Genomic_DNA"/>
</dbReference>
<name>A0ABP6MM65_9ACTN</name>
<feature type="domain" description="DUF397" evidence="2">
    <location>
        <begin position="10"/>
        <end position="63"/>
    </location>
</feature>
<comment type="caution">
    <text evidence="3">The sequence shown here is derived from an EMBL/GenBank/DDBJ whole genome shotgun (WGS) entry which is preliminary data.</text>
</comment>
<accession>A0ABP6MM65</accession>
<gene>
    <name evidence="3" type="ORF">GCM10010521_03450</name>
</gene>
<sequence length="75" mass="7744">MRTGMTTPTAWKKSSFSGGGEGNDCVEVADLGTHISVRDSKAPARAVLTFPAAAFDSFIGGLKEGRPEASMGITP</sequence>
<dbReference type="Pfam" id="PF04149">
    <property type="entry name" value="DUF397"/>
    <property type="match status" value="1"/>
</dbReference>
<feature type="compositionally biased region" description="Polar residues" evidence="1">
    <location>
        <begin position="1"/>
        <end position="16"/>
    </location>
</feature>
<proteinExistence type="predicted"/>
<protein>
    <recommendedName>
        <fullName evidence="2">DUF397 domain-containing protein</fullName>
    </recommendedName>
</protein>
<dbReference type="InterPro" id="IPR007278">
    <property type="entry name" value="DUF397"/>
</dbReference>
<feature type="region of interest" description="Disordered" evidence="1">
    <location>
        <begin position="1"/>
        <end position="21"/>
    </location>
</feature>
<reference evidence="4" key="1">
    <citation type="journal article" date="2019" name="Int. J. Syst. Evol. Microbiol.">
        <title>The Global Catalogue of Microorganisms (GCM) 10K type strain sequencing project: providing services to taxonomists for standard genome sequencing and annotation.</title>
        <authorList>
            <consortium name="The Broad Institute Genomics Platform"/>
            <consortium name="The Broad Institute Genome Sequencing Center for Infectious Disease"/>
            <person name="Wu L."/>
            <person name="Ma J."/>
        </authorList>
    </citation>
    <scope>NUCLEOTIDE SEQUENCE [LARGE SCALE GENOMIC DNA]</scope>
    <source>
        <strain evidence="4">JCM 11574</strain>
    </source>
</reference>
<keyword evidence="4" id="KW-1185">Reference proteome</keyword>
<evidence type="ECO:0000256" key="1">
    <source>
        <dbReference type="SAM" id="MobiDB-lite"/>
    </source>
</evidence>